<keyword evidence="2 8" id="KW-0812">Transmembrane</keyword>
<evidence type="ECO:0000256" key="4">
    <source>
        <dbReference type="ARBA" id="ARBA00023136"/>
    </source>
</evidence>
<evidence type="ECO:0000256" key="3">
    <source>
        <dbReference type="ARBA" id="ARBA00022989"/>
    </source>
</evidence>
<dbReference type="InterPro" id="IPR052081">
    <property type="entry name" value="Dispatched_Hh_regulator"/>
</dbReference>
<evidence type="ECO:0000256" key="5">
    <source>
        <dbReference type="ARBA" id="ARBA00023180"/>
    </source>
</evidence>
<feature type="transmembrane region" description="Helical" evidence="8">
    <location>
        <begin position="754"/>
        <end position="772"/>
    </location>
</feature>
<feature type="transmembrane region" description="Helical" evidence="8">
    <location>
        <begin position="209"/>
        <end position="228"/>
    </location>
</feature>
<feature type="transmembrane region" description="Helical" evidence="8">
    <location>
        <begin position="106"/>
        <end position="125"/>
    </location>
</feature>
<feature type="region of interest" description="Disordered" evidence="7">
    <location>
        <begin position="164"/>
        <end position="188"/>
    </location>
</feature>
<dbReference type="Gene3D" id="1.20.1640.10">
    <property type="entry name" value="Multidrug efflux transporter AcrB transmembrane domain"/>
    <property type="match status" value="2"/>
</dbReference>
<sequence length="946" mass="101964">MVFALPLSYVLAPVSISSASFLAIFLTIGIGSDVVFVFYDFWAQSREQVLDESRGDARANPVEFTLTRRLELTLPAAFRNCLAAMSTTAASFLANLVSVLQPLREFGLYLGLCVMIAFLLLVLYIPPLMAWQAKRAHHLAERQNAKLSAVVPFFPSLVDIPAGGTRPTQEPAVEPEPDAGKPAPRPPQRLGRGKRLLLYVVQCVERRPIAVVVVFALSVLVCSIFTGLNAEVAAGVPDFFPEGHNQREVARMMEMFVSTEKLGLGPKPPTSWRACEAPPPSASGSQSDCDLHWCHTDASEAPPDTIRAGGMGQCRTRLSGGQTLAADRSRWDFSSCQQVAVSGRMASLSQNASAIWAAFWESAGESMVDVSSVSVTPVPVSALPPLVLENWDSGHVDIANFFEMRSDMVTLTPAQPGDQSCHLEVLCSFGTAPCEQDDGWLHLVEGCADFSGNYLDGGGVTVVIQQQPTCTFTGTWQSLAFSGSIAGSTMTITDHPWGGGPIAGQLLDDPGEERPATPDRSAEQLIELSSNSTWSKVGARRLRAAARRAPPPGPVERPGPARLGRALSAGARVPHSKRVSVSVVWGLRAARHTPVVGRLEEEDIWGFDPLFDASDPWAQRTLRGMCDRSTFPSELAILQGVVCFAQDFEQHLRRDQKRFPSRSFEEDAHDFWRSNQAVRGNVWMIDGNVMAVKVSYEADVSVEAGARPLLDYKGRWDSWIDTINSRASLTSNRAWHVSSAWVTAEAEVAVVESTLISIVVAALSGWLGVLAFTQDPYLACLVVGIVFGVIIGLAFFMICLAGWPLGPIEVIALIVFVGYSVTFSLHIAHVYHEEDPASSMMPYGHDDAVDARHLRSERARAAVSRVGSATVAAAASTLAAGAFLCCCTMLIFVKLGAVVIVVTFLSGASSVVILPAVLIVAGPNSGSCLQRTSRRCSARRAAQSES</sequence>
<dbReference type="Proteomes" id="UP001189429">
    <property type="component" value="Unassembled WGS sequence"/>
</dbReference>
<protein>
    <recommendedName>
        <fullName evidence="9">SSD domain-containing protein</fullName>
    </recommendedName>
</protein>
<proteinExistence type="inferred from homology"/>
<feature type="transmembrane region" description="Helical" evidence="8">
    <location>
        <begin position="779"/>
        <end position="804"/>
    </location>
</feature>
<organism evidence="10 11">
    <name type="scientific">Prorocentrum cordatum</name>
    <dbReference type="NCBI Taxonomy" id="2364126"/>
    <lineage>
        <taxon>Eukaryota</taxon>
        <taxon>Sar</taxon>
        <taxon>Alveolata</taxon>
        <taxon>Dinophyceae</taxon>
        <taxon>Prorocentrales</taxon>
        <taxon>Prorocentraceae</taxon>
        <taxon>Prorocentrum</taxon>
    </lineage>
</organism>
<keyword evidence="11" id="KW-1185">Reference proteome</keyword>
<keyword evidence="3 8" id="KW-1133">Transmembrane helix</keyword>
<keyword evidence="4 8" id="KW-0472">Membrane</keyword>
<feature type="transmembrane region" description="Helical" evidence="8">
    <location>
        <begin position="810"/>
        <end position="831"/>
    </location>
</feature>
<dbReference type="PANTHER" id="PTHR45951">
    <property type="entry name" value="PROTEIN DISPATCHED-RELATED"/>
    <property type="match status" value="1"/>
</dbReference>
<comment type="similarity">
    <text evidence="6">Belongs to the dispatched family.</text>
</comment>
<keyword evidence="5" id="KW-0325">Glycoprotein</keyword>
<evidence type="ECO:0000313" key="10">
    <source>
        <dbReference type="EMBL" id="CAK0817501.1"/>
    </source>
</evidence>
<dbReference type="SUPFAM" id="SSF82866">
    <property type="entry name" value="Multidrug efflux transporter AcrB transmembrane domain"/>
    <property type="match status" value="2"/>
</dbReference>
<evidence type="ECO:0000313" key="11">
    <source>
        <dbReference type="Proteomes" id="UP001189429"/>
    </source>
</evidence>
<dbReference type="PROSITE" id="PS50156">
    <property type="entry name" value="SSD"/>
    <property type="match status" value="1"/>
</dbReference>
<dbReference type="EMBL" id="CAUYUJ010006480">
    <property type="protein sequence ID" value="CAK0817501.1"/>
    <property type="molecule type" value="Genomic_DNA"/>
</dbReference>
<evidence type="ECO:0000256" key="1">
    <source>
        <dbReference type="ARBA" id="ARBA00004141"/>
    </source>
</evidence>
<dbReference type="PANTHER" id="PTHR45951:SF3">
    <property type="entry name" value="PROTEIN DISPATCHED"/>
    <property type="match status" value="1"/>
</dbReference>
<evidence type="ECO:0000256" key="2">
    <source>
        <dbReference type="ARBA" id="ARBA00022692"/>
    </source>
</evidence>
<feature type="domain" description="SSD" evidence="9">
    <location>
        <begin position="1"/>
        <end position="131"/>
    </location>
</feature>
<gene>
    <name evidence="10" type="ORF">PCOR1329_LOCUS20104</name>
</gene>
<feature type="transmembrane region" description="Helical" evidence="8">
    <location>
        <begin position="898"/>
        <end position="921"/>
    </location>
</feature>
<reference evidence="10" key="1">
    <citation type="submission" date="2023-10" db="EMBL/GenBank/DDBJ databases">
        <authorList>
            <person name="Chen Y."/>
            <person name="Shah S."/>
            <person name="Dougan E. K."/>
            <person name="Thang M."/>
            <person name="Chan C."/>
        </authorList>
    </citation>
    <scope>NUCLEOTIDE SEQUENCE [LARGE SCALE GENOMIC DNA]</scope>
</reference>
<evidence type="ECO:0000256" key="6">
    <source>
        <dbReference type="ARBA" id="ARBA00038046"/>
    </source>
</evidence>
<name>A0ABN9RL74_9DINO</name>
<accession>A0ABN9RL74</accession>
<evidence type="ECO:0000256" key="8">
    <source>
        <dbReference type="SAM" id="Phobius"/>
    </source>
</evidence>
<comment type="caution">
    <text evidence="10">The sequence shown here is derived from an EMBL/GenBank/DDBJ whole genome shotgun (WGS) entry which is preliminary data.</text>
</comment>
<evidence type="ECO:0000256" key="7">
    <source>
        <dbReference type="SAM" id="MobiDB-lite"/>
    </source>
</evidence>
<dbReference type="InterPro" id="IPR000731">
    <property type="entry name" value="SSD"/>
</dbReference>
<comment type="subcellular location">
    <subcellularLocation>
        <location evidence="1">Membrane</location>
        <topology evidence="1">Multi-pass membrane protein</topology>
    </subcellularLocation>
</comment>
<evidence type="ECO:0000259" key="9">
    <source>
        <dbReference type="PROSITE" id="PS50156"/>
    </source>
</evidence>
<feature type="transmembrane region" description="Helical" evidence="8">
    <location>
        <begin position="862"/>
        <end position="892"/>
    </location>
</feature>